<dbReference type="EMBL" id="JAEHOE010000014">
    <property type="protein sequence ID" value="KAG2497458.1"/>
    <property type="molecule type" value="Genomic_DNA"/>
</dbReference>
<gene>
    <name evidence="1" type="ORF">HYH03_004613</name>
</gene>
<organism evidence="1 2">
    <name type="scientific">Edaphochlamys debaryana</name>
    <dbReference type="NCBI Taxonomy" id="47281"/>
    <lineage>
        <taxon>Eukaryota</taxon>
        <taxon>Viridiplantae</taxon>
        <taxon>Chlorophyta</taxon>
        <taxon>core chlorophytes</taxon>
        <taxon>Chlorophyceae</taxon>
        <taxon>CS clade</taxon>
        <taxon>Chlamydomonadales</taxon>
        <taxon>Chlamydomonadales incertae sedis</taxon>
        <taxon>Edaphochlamys</taxon>
    </lineage>
</organism>
<sequence>MVVALLRPALSPPSPLARWECVTELTIELDAWVTDDDIGVIVEAGPLAALPFVGTPLSARQRITKLTIVTPSPMFYVIPAVAISSLALYLPRQRSCTCISAAWFIGVEALVGLRRLTVDEPPNDIGLDVDRGDGLYEAGARSVGMLPALEELVIAEYCFGSLGEFYTLLDVLQASLKHLCFRGPNYESILDSAFAVELHMGAGKGGDTGDTRTGDGGGTNLSSGASDLVVRDFDFNGGMEVLTEVAHRLRRAGRLGPRVTRLRLLNLVVTSHSLAASEVPNPEGVLRELRSGCEAVEFRRLELESGMAEEEDDDAAFQAQEEDGLGVALKAAKLFGPPARIRVCCGSSTSSYLEVDTSALGAASSSVARAPQQGLWTEAARAGPSAGPQLPGPAALLDAAVGSLLEAGRGKALVEASEAGTQPGPSTRSPTAVLLAHGSVVGGATGDDVEPVLAELSQVIRALAPSRHHFMIWPLLPASAMLLAVSESAVEPVKEAVEAMAARMARDVEVVRVGSSWNVTGNLRSLLPLTQTVQSALDAAAPHLAFGTCLEWLHGIKMMMLGLPGEMRLGE</sequence>
<evidence type="ECO:0000313" key="2">
    <source>
        <dbReference type="Proteomes" id="UP000612055"/>
    </source>
</evidence>
<comment type="caution">
    <text evidence="1">The sequence shown here is derived from an EMBL/GenBank/DDBJ whole genome shotgun (WGS) entry which is preliminary data.</text>
</comment>
<proteinExistence type="predicted"/>
<dbReference type="AlphaFoldDB" id="A0A836C359"/>
<reference evidence="1" key="1">
    <citation type="journal article" date="2020" name="bioRxiv">
        <title>Comparative genomics of Chlamydomonas.</title>
        <authorList>
            <person name="Craig R.J."/>
            <person name="Hasan A.R."/>
            <person name="Ness R.W."/>
            <person name="Keightley P.D."/>
        </authorList>
    </citation>
    <scope>NUCLEOTIDE SEQUENCE</scope>
    <source>
        <strain evidence="1">CCAP 11/70</strain>
    </source>
</reference>
<name>A0A836C359_9CHLO</name>
<keyword evidence="2" id="KW-1185">Reference proteome</keyword>
<protein>
    <submittedName>
        <fullName evidence="1">Uncharacterized protein</fullName>
    </submittedName>
</protein>
<dbReference type="Proteomes" id="UP000612055">
    <property type="component" value="Unassembled WGS sequence"/>
</dbReference>
<evidence type="ECO:0000313" key="1">
    <source>
        <dbReference type="EMBL" id="KAG2497458.1"/>
    </source>
</evidence>
<accession>A0A836C359</accession>